<evidence type="ECO:0000313" key="1">
    <source>
        <dbReference type="EMBL" id="KAI3759953.1"/>
    </source>
</evidence>
<sequence>MWNDDGLESLLVVDLIAFCGDCRNEKASIFLELGPRPPLPPPTEFDKPYKTLAPKISKVWTHLRCSLLRCGDHRFVVYAFVILHHCIWFVITAASFVCSL</sequence>
<proteinExistence type="predicted"/>
<organism evidence="1 2">
    <name type="scientific">Smallanthus sonchifolius</name>
    <dbReference type="NCBI Taxonomy" id="185202"/>
    <lineage>
        <taxon>Eukaryota</taxon>
        <taxon>Viridiplantae</taxon>
        <taxon>Streptophyta</taxon>
        <taxon>Embryophyta</taxon>
        <taxon>Tracheophyta</taxon>
        <taxon>Spermatophyta</taxon>
        <taxon>Magnoliopsida</taxon>
        <taxon>eudicotyledons</taxon>
        <taxon>Gunneridae</taxon>
        <taxon>Pentapetalae</taxon>
        <taxon>asterids</taxon>
        <taxon>campanulids</taxon>
        <taxon>Asterales</taxon>
        <taxon>Asteraceae</taxon>
        <taxon>Asteroideae</taxon>
        <taxon>Heliantheae alliance</taxon>
        <taxon>Millerieae</taxon>
        <taxon>Smallanthus</taxon>
    </lineage>
</organism>
<protein>
    <submittedName>
        <fullName evidence="1">Uncharacterized protein</fullName>
    </submittedName>
</protein>
<gene>
    <name evidence="1" type="ORF">L1987_50340</name>
</gene>
<evidence type="ECO:0000313" key="2">
    <source>
        <dbReference type="Proteomes" id="UP001056120"/>
    </source>
</evidence>
<comment type="caution">
    <text evidence="1">The sequence shown here is derived from an EMBL/GenBank/DDBJ whole genome shotgun (WGS) entry which is preliminary data.</text>
</comment>
<reference evidence="2" key="1">
    <citation type="journal article" date="2022" name="Mol. Ecol. Resour.">
        <title>The genomes of chicory, endive, great burdock and yacon provide insights into Asteraceae palaeo-polyploidization history and plant inulin production.</title>
        <authorList>
            <person name="Fan W."/>
            <person name="Wang S."/>
            <person name="Wang H."/>
            <person name="Wang A."/>
            <person name="Jiang F."/>
            <person name="Liu H."/>
            <person name="Zhao H."/>
            <person name="Xu D."/>
            <person name="Zhang Y."/>
        </authorList>
    </citation>
    <scope>NUCLEOTIDE SEQUENCE [LARGE SCALE GENOMIC DNA]</scope>
    <source>
        <strain evidence="2">cv. Yunnan</strain>
    </source>
</reference>
<reference evidence="1 2" key="2">
    <citation type="journal article" date="2022" name="Mol. Ecol. Resour.">
        <title>The genomes of chicory, endive, great burdock and yacon provide insights into Asteraceae paleo-polyploidization history and plant inulin production.</title>
        <authorList>
            <person name="Fan W."/>
            <person name="Wang S."/>
            <person name="Wang H."/>
            <person name="Wang A."/>
            <person name="Jiang F."/>
            <person name="Liu H."/>
            <person name="Zhao H."/>
            <person name="Xu D."/>
            <person name="Zhang Y."/>
        </authorList>
    </citation>
    <scope>NUCLEOTIDE SEQUENCE [LARGE SCALE GENOMIC DNA]</scope>
    <source>
        <strain evidence="2">cv. Yunnan</strain>
        <tissue evidence="1">Leaves</tissue>
    </source>
</reference>
<keyword evidence="2" id="KW-1185">Reference proteome</keyword>
<dbReference type="EMBL" id="CM042034">
    <property type="protein sequence ID" value="KAI3759953.1"/>
    <property type="molecule type" value="Genomic_DNA"/>
</dbReference>
<dbReference type="Proteomes" id="UP001056120">
    <property type="component" value="Linkage Group LG17"/>
</dbReference>
<accession>A0ACB9ELN7</accession>
<name>A0ACB9ELN7_9ASTR</name>